<keyword evidence="2" id="KW-0805">Transcription regulation</keyword>
<evidence type="ECO:0000256" key="4">
    <source>
        <dbReference type="ARBA" id="ARBA00023242"/>
    </source>
</evidence>
<dbReference type="PANTHER" id="PTHR13935:SF108">
    <property type="entry name" value="TRANSCRIPTION FACTOR BHLH118-LIKE"/>
    <property type="match status" value="1"/>
</dbReference>
<keyword evidence="6" id="KW-1185">Reference proteome</keyword>
<evidence type="ECO:0000313" key="7">
    <source>
        <dbReference type="RefSeq" id="XP_027767704.1"/>
    </source>
</evidence>
<dbReference type="InterPro" id="IPR011598">
    <property type="entry name" value="bHLH_dom"/>
</dbReference>
<protein>
    <submittedName>
        <fullName evidence="7">Transcription factor bHLH125-like</fullName>
    </submittedName>
</protein>
<dbReference type="Gene3D" id="4.10.280.10">
    <property type="entry name" value="Helix-loop-helix DNA-binding domain"/>
    <property type="match status" value="1"/>
</dbReference>
<evidence type="ECO:0000256" key="3">
    <source>
        <dbReference type="ARBA" id="ARBA00023163"/>
    </source>
</evidence>
<reference evidence="6" key="1">
    <citation type="journal article" date="2014" name="Nat. Genet.">
        <title>The genome of the stress-tolerant wild tomato species Solanum pennellii.</title>
        <authorList>
            <person name="Bolger A."/>
            <person name="Scossa F."/>
            <person name="Bolger M.E."/>
            <person name="Lanz C."/>
            <person name="Maumus F."/>
            <person name="Tohge T."/>
            <person name="Quesneville H."/>
            <person name="Alseekh S."/>
            <person name="Sorensen I."/>
            <person name="Lichtenstein G."/>
            <person name="Fich E.A."/>
            <person name="Conte M."/>
            <person name="Keller H."/>
            <person name="Schneeberger K."/>
            <person name="Schwacke R."/>
            <person name="Ofner I."/>
            <person name="Vrebalov J."/>
            <person name="Xu Y."/>
            <person name="Osorio S."/>
            <person name="Aflitos S.A."/>
            <person name="Schijlen E."/>
            <person name="Jimenez-Gomez J.M."/>
            <person name="Ryngajllo M."/>
            <person name="Kimura S."/>
            <person name="Kumar R."/>
            <person name="Koenig D."/>
            <person name="Headland L.R."/>
            <person name="Maloof J.N."/>
            <person name="Sinha N."/>
            <person name="van Ham R.C."/>
            <person name="Lankhorst R.K."/>
            <person name="Mao L."/>
            <person name="Vogel A."/>
            <person name="Arsova B."/>
            <person name="Panstruga R."/>
            <person name="Fei Z."/>
            <person name="Rose J.K."/>
            <person name="Zamir D."/>
            <person name="Carrari F."/>
            <person name="Giovannoni J.J."/>
            <person name="Weigel D."/>
            <person name="Usadel B."/>
            <person name="Fernie A.R."/>
        </authorList>
    </citation>
    <scope>NUCLEOTIDE SEQUENCE [LARGE SCALE GENOMIC DNA]</scope>
    <source>
        <strain evidence="6">cv. LA0716</strain>
    </source>
</reference>
<evidence type="ECO:0000256" key="2">
    <source>
        <dbReference type="ARBA" id="ARBA00023015"/>
    </source>
</evidence>
<dbReference type="PANTHER" id="PTHR13935">
    <property type="entry name" value="ACHAETE-SCUTE TRANSCRIPTION FACTOR-RELATED"/>
    <property type="match status" value="1"/>
</dbReference>
<organism evidence="6 7">
    <name type="scientific">Solanum pennellii</name>
    <name type="common">Tomato</name>
    <name type="synonym">Lycopersicon pennellii</name>
    <dbReference type="NCBI Taxonomy" id="28526"/>
    <lineage>
        <taxon>Eukaryota</taxon>
        <taxon>Viridiplantae</taxon>
        <taxon>Streptophyta</taxon>
        <taxon>Embryophyta</taxon>
        <taxon>Tracheophyta</taxon>
        <taxon>Spermatophyta</taxon>
        <taxon>Magnoliopsida</taxon>
        <taxon>eudicotyledons</taxon>
        <taxon>Gunneridae</taxon>
        <taxon>Pentapetalae</taxon>
        <taxon>asterids</taxon>
        <taxon>lamiids</taxon>
        <taxon>Solanales</taxon>
        <taxon>Solanaceae</taxon>
        <taxon>Solanoideae</taxon>
        <taxon>Solaneae</taxon>
        <taxon>Solanum</taxon>
        <taxon>Solanum subgen. Lycopersicon</taxon>
    </lineage>
</organism>
<dbReference type="PROSITE" id="PS50888">
    <property type="entry name" value="BHLH"/>
    <property type="match status" value="1"/>
</dbReference>
<accession>A0ABM1UW36</accession>
<gene>
    <name evidence="7" type="primary">LOC107030849</name>
</gene>
<dbReference type="Pfam" id="PF00010">
    <property type="entry name" value="HLH"/>
    <property type="match status" value="1"/>
</dbReference>
<evidence type="ECO:0000313" key="6">
    <source>
        <dbReference type="Proteomes" id="UP000694930"/>
    </source>
</evidence>
<dbReference type="CDD" id="cd18914">
    <property type="entry name" value="bHLH_AtORG2_like"/>
    <property type="match status" value="1"/>
</dbReference>
<dbReference type="GeneID" id="107030849"/>
<name>A0ABM1UW36_SOLPN</name>
<proteinExistence type="predicted"/>
<dbReference type="InterPro" id="IPR015660">
    <property type="entry name" value="MASH1/Ascl1a-like"/>
</dbReference>
<keyword evidence="3" id="KW-0804">Transcription</keyword>
<dbReference type="RefSeq" id="XP_027767704.1">
    <property type="nucleotide sequence ID" value="XM_027911903.1"/>
</dbReference>
<evidence type="ECO:0000259" key="5">
    <source>
        <dbReference type="PROSITE" id="PS50888"/>
    </source>
</evidence>
<dbReference type="SUPFAM" id="SSF47459">
    <property type="entry name" value="HLH, helix-loop-helix DNA-binding domain"/>
    <property type="match status" value="1"/>
</dbReference>
<comment type="subcellular location">
    <subcellularLocation>
        <location evidence="1">Nucleus</location>
    </subcellularLocation>
</comment>
<dbReference type="InterPro" id="IPR036638">
    <property type="entry name" value="HLH_DNA-bd_sf"/>
</dbReference>
<dbReference type="Proteomes" id="UP000694930">
    <property type="component" value="Chromosome 9"/>
</dbReference>
<evidence type="ECO:0000256" key="1">
    <source>
        <dbReference type="ARBA" id="ARBA00004123"/>
    </source>
</evidence>
<keyword evidence="4" id="KW-0539">Nucleus</keyword>
<sequence length="346" mass="39559">MDNNYLWEIFTNNKQNISEDHVDHNHHLLQIQIPNFQLNGFSQQDNQDLVEDHVGSSVITSQFQTSCDQPYKSSTVSTNTSIITPQFQTSSDYLCKSSISTKSTSIITPQFHTNCDRLYKSSVNRSSTSIIMPGQLQTSCDRLYKSSTREGLRSHDESNKLKKAVHRNIERHRRQEMANLVTSLRSLIPIEFIKGKRSASDHMHAAVNYIKYLQKNIQELDNTRKYIISLDNQNKSSTIIDTFQQNNNCVTVNKCEDGMEILINVNNSHKEEIFSLSKVLRWLLKQGLNVVSCDNSKKDERTLIKIQCQVSDISSGLTVVGLQKKLTDVINLKNVDSEFKFGKCNF</sequence>
<feature type="domain" description="BHLH" evidence="5">
    <location>
        <begin position="161"/>
        <end position="213"/>
    </location>
</feature>
<reference evidence="7" key="2">
    <citation type="submission" date="2025-08" db="UniProtKB">
        <authorList>
            <consortium name="RefSeq"/>
        </authorList>
    </citation>
    <scope>IDENTIFICATION</scope>
</reference>